<dbReference type="PANTHER" id="PTHR42953:SF1">
    <property type="entry name" value="METAL-BINDING PROTEIN HI_0362-RELATED"/>
    <property type="match status" value="1"/>
</dbReference>
<dbReference type="GO" id="GO:0046872">
    <property type="term" value="F:metal ion binding"/>
    <property type="evidence" value="ECO:0007669"/>
    <property type="project" value="UniProtKB-KW"/>
</dbReference>
<evidence type="ECO:0000256" key="6">
    <source>
        <dbReference type="RuleBase" id="RU003512"/>
    </source>
</evidence>
<evidence type="ECO:0000256" key="1">
    <source>
        <dbReference type="ARBA" id="ARBA00004196"/>
    </source>
</evidence>
<dbReference type="GO" id="GO:0030313">
    <property type="term" value="C:cell envelope"/>
    <property type="evidence" value="ECO:0007669"/>
    <property type="project" value="UniProtKB-SubCell"/>
</dbReference>
<dbReference type="KEGG" id="lrs:PX52LOC_05981"/>
<accession>A0A5C1AID0</accession>
<dbReference type="AlphaFoldDB" id="A0A5C1AID0"/>
<dbReference type="PRINTS" id="PR00690">
    <property type="entry name" value="ADHESNFAMILY"/>
</dbReference>
<evidence type="ECO:0000256" key="2">
    <source>
        <dbReference type="ARBA" id="ARBA00011028"/>
    </source>
</evidence>
<dbReference type="GO" id="GO:0030001">
    <property type="term" value="P:metal ion transport"/>
    <property type="evidence" value="ECO:0007669"/>
    <property type="project" value="InterPro"/>
</dbReference>
<gene>
    <name evidence="8" type="ORF">PX52LOC_05981</name>
</gene>
<proteinExistence type="inferred from homology"/>
<dbReference type="InterPro" id="IPR050492">
    <property type="entry name" value="Bact_metal-bind_prot9"/>
</dbReference>
<reference evidence="9" key="1">
    <citation type="submission" date="2019-08" db="EMBL/GenBank/DDBJ databases">
        <title>Limnoglobus roseus gen. nov., sp. nov., a novel freshwater planctomycete with a giant genome from the family Gemmataceae.</title>
        <authorList>
            <person name="Kulichevskaya I.S."/>
            <person name="Naumoff D.G."/>
            <person name="Miroshnikov K."/>
            <person name="Ivanova A."/>
            <person name="Philippov D.A."/>
            <person name="Hakobyan A."/>
            <person name="Rijpstra I.C."/>
            <person name="Sinninghe Damste J.S."/>
            <person name="Liesack W."/>
            <person name="Dedysh S.N."/>
        </authorList>
    </citation>
    <scope>NUCLEOTIDE SEQUENCE [LARGE SCALE GENOMIC DNA]</scope>
    <source>
        <strain evidence="9">PX52</strain>
    </source>
</reference>
<dbReference type="Pfam" id="PF01297">
    <property type="entry name" value="ZnuA"/>
    <property type="match status" value="1"/>
</dbReference>
<dbReference type="PANTHER" id="PTHR42953">
    <property type="entry name" value="HIGH-AFFINITY ZINC UPTAKE SYSTEM PROTEIN ZNUA-RELATED"/>
    <property type="match status" value="1"/>
</dbReference>
<dbReference type="PROSITE" id="PS51257">
    <property type="entry name" value="PROKAR_LIPOPROTEIN"/>
    <property type="match status" value="1"/>
</dbReference>
<organism evidence="8 9">
    <name type="scientific">Limnoglobus roseus</name>
    <dbReference type="NCBI Taxonomy" id="2598579"/>
    <lineage>
        <taxon>Bacteria</taxon>
        <taxon>Pseudomonadati</taxon>
        <taxon>Planctomycetota</taxon>
        <taxon>Planctomycetia</taxon>
        <taxon>Gemmatales</taxon>
        <taxon>Gemmataceae</taxon>
        <taxon>Limnoglobus</taxon>
    </lineage>
</organism>
<evidence type="ECO:0000256" key="7">
    <source>
        <dbReference type="SAM" id="SignalP"/>
    </source>
</evidence>
<evidence type="ECO:0000256" key="5">
    <source>
        <dbReference type="ARBA" id="ARBA00022729"/>
    </source>
</evidence>
<dbReference type="Gene3D" id="3.40.50.1980">
    <property type="entry name" value="Nitrogenase molybdenum iron protein domain"/>
    <property type="match status" value="2"/>
</dbReference>
<dbReference type="EMBL" id="CP042425">
    <property type="protein sequence ID" value="QEL18931.1"/>
    <property type="molecule type" value="Genomic_DNA"/>
</dbReference>
<dbReference type="PRINTS" id="PR00691">
    <property type="entry name" value="ADHESINB"/>
</dbReference>
<dbReference type="Proteomes" id="UP000324974">
    <property type="component" value="Chromosome"/>
</dbReference>
<name>A0A5C1AID0_9BACT</name>
<dbReference type="OrthoDB" id="9793396at2"/>
<evidence type="ECO:0000313" key="8">
    <source>
        <dbReference type="EMBL" id="QEL18931.1"/>
    </source>
</evidence>
<dbReference type="SUPFAM" id="SSF53807">
    <property type="entry name" value="Helical backbone' metal receptor"/>
    <property type="match status" value="1"/>
</dbReference>
<feature type="chain" id="PRO_5022838617" evidence="7">
    <location>
        <begin position="19"/>
        <end position="316"/>
    </location>
</feature>
<keyword evidence="3 6" id="KW-0813">Transport</keyword>
<evidence type="ECO:0000256" key="3">
    <source>
        <dbReference type="ARBA" id="ARBA00022448"/>
    </source>
</evidence>
<dbReference type="GO" id="GO:0007155">
    <property type="term" value="P:cell adhesion"/>
    <property type="evidence" value="ECO:0007669"/>
    <property type="project" value="InterPro"/>
</dbReference>
<dbReference type="InterPro" id="IPR006127">
    <property type="entry name" value="ZnuA-like"/>
</dbReference>
<evidence type="ECO:0000313" key="9">
    <source>
        <dbReference type="Proteomes" id="UP000324974"/>
    </source>
</evidence>
<keyword evidence="5 7" id="KW-0732">Signal</keyword>
<dbReference type="InterPro" id="IPR006129">
    <property type="entry name" value="AdhesinB"/>
</dbReference>
<keyword evidence="4" id="KW-0479">Metal-binding</keyword>
<protein>
    <submittedName>
        <fullName evidence="8">Periplasmic solute-binding protein</fullName>
    </submittedName>
</protein>
<evidence type="ECO:0000256" key="4">
    <source>
        <dbReference type="ARBA" id="ARBA00022723"/>
    </source>
</evidence>
<dbReference type="RefSeq" id="WP_149113377.1">
    <property type="nucleotide sequence ID" value="NZ_CP042425.1"/>
</dbReference>
<feature type="signal peptide" evidence="7">
    <location>
        <begin position="1"/>
        <end position="18"/>
    </location>
</feature>
<comment type="similarity">
    <text evidence="2 6">Belongs to the bacterial solute-binding protein 9 family.</text>
</comment>
<keyword evidence="9" id="KW-1185">Reference proteome</keyword>
<comment type="subcellular location">
    <subcellularLocation>
        <location evidence="1">Cell envelope</location>
    </subcellularLocation>
</comment>
<dbReference type="InterPro" id="IPR006128">
    <property type="entry name" value="Lipoprotein_PsaA-like"/>
</dbReference>
<sequence length="316" mass="34350">MTPIITRTFLLLIPTLLASLAGCTPRTIPPDGKLHVVCTTSLIADAVQRVGGDRVTVECLMGPGVDPHRYNASAGDIQKLTAARIVFHHGLHLEGKMGDVLEQERSGQKSVVITSRLTDKQLRASDGGDGPHDPHVWFDPTLWADCLPLVVEALKDADPEHQKEYDTAAKQYRDELLAVDRELEKLAHTLPAERRKLVTSHDAFGYFGARYGFEVHGLQGVSTASEPSTKTVSELAEFLAKNKIAAIFGETSVPTKGLLAVMDATEQRYGHKVRLIGGDLALYSDALGEPGSPGENYLGMIRHNMTTIVTALKDPK</sequence>